<evidence type="ECO:0000256" key="6">
    <source>
        <dbReference type="ARBA" id="ARBA00023163"/>
    </source>
</evidence>
<organism evidence="7">
    <name type="scientific">marine sediment metagenome</name>
    <dbReference type="NCBI Taxonomy" id="412755"/>
    <lineage>
        <taxon>unclassified sequences</taxon>
        <taxon>metagenomes</taxon>
        <taxon>ecological metagenomes</taxon>
    </lineage>
</organism>
<dbReference type="GO" id="GO:0045892">
    <property type="term" value="P:negative regulation of DNA-templated transcription"/>
    <property type="evidence" value="ECO:0007669"/>
    <property type="project" value="TreeGrafter"/>
</dbReference>
<dbReference type="Pfam" id="PF01475">
    <property type="entry name" value="FUR"/>
    <property type="match status" value="1"/>
</dbReference>
<dbReference type="InterPro" id="IPR036390">
    <property type="entry name" value="WH_DNA-bd_sf"/>
</dbReference>
<dbReference type="Gene3D" id="1.10.10.10">
    <property type="entry name" value="Winged helix-like DNA-binding domain superfamily/Winged helix DNA-binding domain"/>
    <property type="match status" value="1"/>
</dbReference>
<keyword evidence="6" id="KW-0804">Transcription</keyword>
<dbReference type="GO" id="GO:0003700">
    <property type="term" value="F:DNA-binding transcription factor activity"/>
    <property type="evidence" value="ECO:0007669"/>
    <property type="project" value="InterPro"/>
</dbReference>
<dbReference type="EMBL" id="BARW01020321">
    <property type="protein sequence ID" value="GAI90285.1"/>
    <property type="molecule type" value="Genomic_DNA"/>
</dbReference>
<evidence type="ECO:0000313" key="7">
    <source>
        <dbReference type="EMBL" id="GAI90285.1"/>
    </source>
</evidence>
<evidence type="ECO:0000256" key="3">
    <source>
        <dbReference type="ARBA" id="ARBA00022833"/>
    </source>
</evidence>
<dbReference type="InterPro" id="IPR043135">
    <property type="entry name" value="Fur_C"/>
</dbReference>
<protein>
    <recommendedName>
        <fullName evidence="8">Ferric uptake regulation protein</fullName>
    </recommendedName>
</protein>
<dbReference type="GO" id="GO:0000976">
    <property type="term" value="F:transcription cis-regulatory region binding"/>
    <property type="evidence" value="ECO:0007669"/>
    <property type="project" value="TreeGrafter"/>
</dbReference>
<comment type="caution">
    <text evidence="7">The sequence shown here is derived from an EMBL/GenBank/DDBJ whole genome shotgun (WGS) entry which is preliminary data.</text>
</comment>
<gene>
    <name evidence="7" type="ORF">S12H4_34355</name>
</gene>
<name>X1TRT6_9ZZZZ</name>
<sequence length="115" mass="12824">MSAIEKSDDHISAEEIYAQVVAKYPNVNISTVYRTLELLKRLGLVTETDFGGGRLRYHPAGKGHHHHLVCQECGAIIALDESLLSSLKNALLREYKFSADLRHLAIFGRCVNCSK</sequence>
<dbReference type="InterPro" id="IPR002481">
    <property type="entry name" value="FUR"/>
</dbReference>
<dbReference type="AlphaFoldDB" id="X1TRT6"/>
<dbReference type="PANTHER" id="PTHR33202:SF7">
    <property type="entry name" value="FERRIC UPTAKE REGULATION PROTEIN"/>
    <property type="match status" value="1"/>
</dbReference>
<evidence type="ECO:0000256" key="4">
    <source>
        <dbReference type="ARBA" id="ARBA00023015"/>
    </source>
</evidence>
<accession>X1TRT6</accession>
<reference evidence="7" key="1">
    <citation type="journal article" date="2014" name="Front. Microbiol.">
        <title>High frequency of phylogenetically diverse reductive dehalogenase-homologous genes in deep subseafloor sedimentary metagenomes.</title>
        <authorList>
            <person name="Kawai M."/>
            <person name="Futagami T."/>
            <person name="Toyoda A."/>
            <person name="Takaki Y."/>
            <person name="Nishi S."/>
            <person name="Hori S."/>
            <person name="Arai W."/>
            <person name="Tsubouchi T."/>
            <person name="Morono Y."/>
            <person name="Uchiyama I."/>
            <person name="Ito T."/>
            <person name="Fujiyama A."/>
            <person name="Inagaki F."/>
            <person name="Takami H."/>
        </authorList>
    </citation>
    <scope>NUCLEOTIDE SEQUENCE</scope>
    <source>
        <strain evidence="7">Expedition CK06-06</strain>
    </source>
</reference>
<dbReference type="InterPro" id="IPR036388">
    <property type="entry name" value="WH-like_DNA-bd_sf"/>
</dbReference>
<evidence type="ECO:0000256" key="1">
    <source>
        <dbReference type="ARBA" id="ARBA00007957"/>
    </source>
</evidence>
<proteinExistence type="inferred from homology"/>
<evidence type="ECO:0000256" key="2">
    <source>
        <dbReference type="ARBA" id="ARBA00022491"/>
    </source>
</evidence>
<evidence type="ECO:0000256" key="5">
    <source>
        <dbReference type="ARBA" id="ARBA00023125"/>
    </source>
</evidence>
<comment type="similarity">
    <text evidence="1">Belongs to the Fur family.</text>
</comment>
<evidence type="ECO:0008006" key="8">
    <source>
        <dbReference type="Google" id="ProtNLM"/>
    </source>
</evidence>
<dbReference type="GO" id="GO:0008270">
    <property type="term" value="F:zinc ion binding"/>
    <property type="evidence" value="ECO:0007669"/>
    <property type="project" value="TreeGrafter"/>
</dbReference>
<dbReference type="SUPFAM" id="SSF46785">
    <property type="entry name" value="Winged helix' DNA-binding domain"/>
    <property type="match status" value="1"/>
</dbReference>
<dbReference type="CDD" id="cd07153">
    <property type="entry name" value="Fur_like"/>
    <property type="match status" value="1"/>
</dbReference>
<dbReference type="GO" id="GO:1900376">
    <property type="term" value="P:regulation of secondary metabolite biosynthetic process"/>
    <property type="evidence" value="ECO:0007669"/>
    <property type="project" value="TreeGrafter"/>
</dbReference>
<keyword evidence="5" id="KW-0238">DNA-binding</keyword>
<dbReference type="PANTHER" id="PTHR33202">
    <property type="entry name" value="ZINC UPTAKE REGULATION PROTEIN"/>
    <property type="match status" value="1"/>
</dbReference>
<dbReference type="Gene3D" id="3.30.1490.190">
    <property type="match status" value="1"/>
</dbReference>
<keyword evidence="4" id="KW-0805">Transcription regulation</keyword>
<keyword evidence="3" id="KW-0862">Zinc</keyword>
<keyword evidence="2" id="KW-0678">Repressor</keyword>